<evidence type="ECO:0000256" key="4">
    <source>
        <dbReference type="ARBA" id="ARBA00022989"/>
    </source>
</evidence>
<dbReference type="GO" id="GO:0016020">
    <property type="term" value="C:membrane"/>
    <property type="evidence" value="ECO:0007669"/>
    <property type="project" value="UniProtKB-SubCell"/>
</dbReference>
<dbReference type="Pfam" id="PF01594">
    <property type="entry name" value="AI-2E_transport"/>
    <property type="match status" value="1"/>
</dbReference>
<evidence type="ECO:0000256" key="2">
    <source>
        <dbReference type="ARBA" id="ARBA00009773"/>
    </source>
</evidence>
<keyword evidence="3 6" id="KW-0812">Transmembrane</keyword>
<dbReference type="AlphaFoldDB" id="A0AA96WGD4"/>
<feature type="transmembrane region" description="Helical" evidence="6">
    <location>
        <begin position="145"/>
        <end position="163"/>
    </location>
</feature>
<sequence length="341" mass="38099">MTLTRWLGLFAIIASLYILWQIRMVVFLFLAAVVVATILNRLVRRFRQSHVKRGYAILLSIGIILALSSILIALILVRFINQFDQLLSLIQLSISQLQYWSYEFQSSILDGMLANLPSLSIFTQQLQTAASWIITNVYAFISDSLTLILNALFVFVLSIMLLANPQRYRQGLIHIFPAFYRQRADEILSRCEVKLVHYVAGIALSMVFVGITSTIGLLILKVPLPVVNGLLAGLFAFIPYIGAIVSAIPPILLALLDTPWKAGVVLLLYFIIQQVEGNFVTPIVMRHQVDLLPATTLALLTAFGIFFGPLGLLLGLPTLVIAQTWLEEAVVHDILDHWKSE</sequence>
<feature type="transmembrane region" description="Helical" evidence="6">
    <location>
        <begin position="195"/>
        <end position="220"/>
    </location>
</feature>
<dbReference type="EMBL" id="CP053586">
    <property type="protein sequence ID" value="WNZ25612.1"/>
    <property type="molecule type" value="Genomic_DNA"/>
</dbReference>
<feature type="transmembrane region" description="Helical" evidence="6">
    <location>
        <begin position="55"/>
        <end position="80"/>
    </location>
</feature>
<dbReference type="GO" id="GO:0055085">
    <property type="term" value="P:transmembrane transport"/>
    <property type="evidence" value="ECO:0007669"/>
    <property type="project" value="TreeGrafter"/>
</dbReference>
<reference evidence="7" key="1">
    <citation type="submission" date="2020-05" db="EMBL/GenBank/DDBJ databases">
        <authorList>
            <person name="Zhu T."/>
            <person name="Keshari N."/>
            <person name="Lu X."/>
        </authorList>
    </citation>
    <scope>NUCLEOTIDE SEQUENCE</scope>
    <source>
        <strain evidence="7">NK1-12</strain>
    </source>
</reference>
<keyword evidence="4 6" id="KW-1133">Transmembrane helix</keyword>
<keyword evidence="5 6" id="KW-0472">Membrane</keyword>
<accession>A0AA96WGD4</accession>
<evidence type="ECO:0000313" key="7">
    <source>
        <dbReference type="EMBL" id="WNZ25612.1"/>
    </source>
</evidence>
<evidence type="ECO:0000256" key="1">
    <source>
        <dbReference type="ARBA" id="ARBA00004141"/>
    </source>
</evidence>
<gene>
    <name evidence="7" type="ORF">HJG54_24085</name>
</gene>
<proteinExistence type="inferred from homology"/>
<evidence type="ECO:0000256" key="6">
    <source>
        <dbReference type="SAM" id="Phobius"/>
    </source>
</evidence>
<feature type="transmembrane region" description="Helical" evidence="6">
    <location>
        <begin position="20"/>
        <end position="43"/>
    </location>
</feature>
<protein>
    <submittedName>
        <fullName evidence="7">AI-2E family transporter</fullName>
    </submittedName>
</protein>
<comment type="subcellular location">
    <subcellularLocation>
        <location evidence="1">Membrane</location>
        <topology evidence="1">Multi-pass membrane protein</topology>
    </subcellularLocation>
</comment>
<evidence type="ECO:0000256" key="5">
    <source>
        <dbReference type="ARBA" id="ARBA00023136"/>
    </source>
</evidence>
<evidence type="ECO:0000256" key="3">
    <source>
        <dbReference type="ARBA" id="ARBA00022692"/>
    </source>
</evidence>
<dbReference type="InterPro" id="IPR002549">
    <property type="entry name" value="AI-2E-like"/>
</dbReference>
<dbReference type="PANTHER" id="PTHR21716">
    <property type="entry name" value="TRANSMEMBRANE PROTEIN"/>
    <property type="match status" value="1"/>
</dbReference>
<feature type="transmembrane region" description="Helical" evidence="6">
    <location>
        <begin position="226"/>
        <end position="245"/>
    </location>
</feature>
<organism evidence="7">
    <name type="scientific">Leptolyngbya sp. NK1-12</name>
    <dbReference type="NCBI Taxonomy" id="2547451"/>
    <lineage>
        <taxon>Bacteria</taxon>
        <taxon>Bacillati</taxon>
        <taxon>Cyanobacteriota</taxon>
        <taxon>Cyanophyceae</taxon>
        <taxon>Leptolyngbyales</taxon>
        <taxon>Leptolyngbyaceae</taxon>
        <taxon>Leptolyngbya group</taxon>
        <taxon>Leptolyngbya</taxon>
    </lineage>
</organism>
<comment type="similarity">
    <text evidence="2">Belongs to the autoinducer-2 exporter (AI-2E) (TC 2.A.86) family.</text>
</comment>
<dbReference type="RefSeq" id="WP_316431767.1">
    <property type="nucleotide sequence ID" value="NZ_CP053586.1"/>
</dbReference>
<feature type="transmembrane region" description="Helical" evidence="6">
    <location>
        <begin position="292"/>
        <end position="316"/>
    </location>
</feature>
<dbReference type="PANTHER" id="PTHR21716:SF62">
    <property type="entry name" value="TRANSPORT PROTEIN YDBI-RELATED"/>
    <property type="match status" value="1"/>
</dbReference>
<name>A0AA96WGD4_9CYAN</name>